<comment type="cofactor">
    <cofactor evidence="1">
        <name>a divalent metal cation</name>
        <dbReference type="ChEBI" id="CHEBI:60240"/>
    </cofactor>
</comment>
<evidence type="ECO:0000256" key="1">
    <source>
        <dbReference type="RuleBase" id="RU004338"/>
    </source>
</evidence>
<reference evidence="2" key="1">
    <citation type="submission" date="2019-02" db="EMBL/GenBank/DDBJ databases">
        <authorList>
            <person name="Li S.-H."/>
        </authorList>
    </citation>
    <scope>NUCLEOTIDE SEQUENCE</scope>
    <source>
        <strain evidence="2">IMCC8485</strain>
    </source>
</reference>
<organism evidence="2 3">
    <name type="scientific">Candidatus Seongchinamella marina</name>
    <dbReference type="NCBI Taxonomy" id="2518990"/>
    <lineage>
        <taxon>Bacteria</taxon>
        <taxon>Pseudomonadati</taxon>
        <taxon>Pseudomonadota</taxon>
        <taxon>Gammaproteobacteria</taxon>
        <taxon>Cellvibrionales</taxon>
        <taxon>Halieaceae</taxon>
        <taxon>Seongchinamella</taxon>
    </lineage>
</organism>
<comment type="function">
    <text evidence="1">Catalyzes the aldol cleavage of 4-hydroxy-4-methyl-2-oxoglutarate (HMG) into 2 molecules of pyruvate. Also contains a secondary oxaloacetate (OAA) decarboxylase activity due to the common pyruvate enolate transition state formed following C-C bond cleavage in the retro-aldol and decarboxylation reactions.</text>
</comment>
<dbReference type="EC" id="4.1.1.112" evidence="1"/>
<accession>A0ABT3SRG2</accession>
<comment type="catalytic activity">
    <reaction evidence="1">
        <text>oxaloacetate + H(+) = pyruvate + CO2</text>
        <dbReference type="Rhea" id="RHEA:15641"/>
        <dbReference type="ChEBI" id="CHEBI:15361"/>
        <dbReference type="ChEBI" id="CHEBI:15378"/>
        <dbReference type="ChEBI" id="CHEBI:16452"/>
        <dbReference type="ChEBI" id="CHEBI:16526"/>
        <dbReference type="EC" id="4.1.1.112"/>
    </reaction>
</comment>
<dbReference type="InterPro" id="IPR010203">
    <property type="entry name" value="RraA"/>
</dbReference>
<protein>
    <recommendedName>
        <fullName evidence="1">4-hydroxy-4-methyl-2-oxoglutarate aldolase</fullName>
        <shortName evidence="1">HMG aldolase</shortName>
        <ecNumber evidence="1">4.1.1.112</ecNumber>
        <ecNumber evidence="1">4.1.3.17</ecNumber>
    </recommendedName>
    <alternativeName>
        <fullName evidence="1">Oxaloacetate decarboxylase</fullName>
    </alternativeName>
</protein>
<keyword evidence="3" id="KW-1185">Reference proteome</keyword>
<evidence type="ECO:0000313" key="2">
    <source>
        <dbReference type="EMBL" id="MCX2972226.1"/>
    </source>
</evidence>
<dbReference type="PANTHER" id="PTHR33254:SF29">
    <property type="entry name" value="REGULATOR OF RIBONUCLEASE ACTIVITY A"/>
    <property type="match status" value="1"/>
</dbReference>
<dbReference type="InterPro" id="IPR005493">
    <property type="entry name" value="RraA/RraA-like"/>
</dbReference>
<dbReference type="NCBIfam" id="TIGR01935">
    <property type="entry name" value="NOT-MenG"/>
    <property type="match status" value="1"/>
</dbReference>
<comment type="caution">
    <text evidence="2">The sequence shown here is derived from an EMBL/GenBank/DDBJ whole genome shotgun (WGS) entry which is preliminary data.</text>
</comment>
<dbReference type="InterPro" id="IPR036704">
    <property type="entry name" value="RraA/RraA-like_sf"/>
</dbReference>
<comment type="similarity">
    <text evidence="1">Belongs to the class II aldolase/RraA-like family.</text>
</comment>
<dbReference type="Proteomes" id="UP001143307">
    <property type="component" value="Unassembled WGS sequence"/>
</dbReference>
<dbReference type="Pfam" id="PF03737">
    <property type="entry name" value="RraA-like"/>
    <property type="match status" value="1"/>
</dbReference>
<dbReference type="CDD" id="cd16841">
    <property type="entry name" value="RraA_family"/>
    <property type="match status" value="1"/>
</dbReference>
<dbReference type="EMBL" id="SHNP01000001">
    <property type="protein sequence ID" value="MCX2972226.1"/>
    <property type="molecule type" value="Genomic_DNA"/>
</dbReference>
<comment type="catalytic activity">
    <reaction evidence="1">
        <text>4-hydroxy-4-methyl-2-oxoglutarate = 2 pyruvate</text>
        <dbReference type="Rhea" id="RHEA:22748"/>
        <dbReference type="ChEBI" id="CHEBI:15361"/>
        <dbReference type="ChEBI" id="CHEBI:58276"/>
        <dbReference type="EC" id="4.1.3.17"/>
    </reaction>
</comment>
<dbReference type="SUPFAM" id="SSF89562">
    <property type="entry name" value="RraA-like"/>
    <property type="match status" value="1"/>
</dbReference>
<keyword evidence="1" id="KW-0479">Metal-binding</keyword>
<name>A0ABT3SRG2_9GAMM</name>
<dbReference type="NCBIfam" id="NF006875">
    <property type="entry name" value="PRK09372.1"/>
    <property type="match status" value="1"/>
</dbReference>
<gene>
    <name evidence="2" type="ORF">EYC87_01325</name>
</gene>
<dbReference type="Gene3D" id="3.50.30.40">
    <property type="entry name" value="Ribonuclease E inhibitor RraA/RraA-like"/>
    <property type="match status" value="1"/>
</dbReference>
<evidence type="ECO:0000313" key="3">
    <source>
        <dbReference type="Proteomes" id="UP001143307"/>
    </source>
</evidence>
<sequence>MVRISTPDLTDQCPAARAIELQFNNYGAVRQFAGPAVTIKCHEDNSLVKELVEEAGKGRVIVVDGGGSLRRALLGDMLAEKAAKNGWAGLVINGVIRDVDEIGRTELGVQALGTTPLKTEKLGVGQRDVPVSIGGVTVNPGEYIYADNNGVIVSETALL</sequence>
<dbReference type="EC" id="4.1.3.17" evidence="1"/>
<proteinExistence type="inferred from homology"/>
<keyword evidence="1" id="KW-0456">Lyase</keyword>
<comment type="subunit">
    <text evidence="1">Homotrimer.</text>
</comment>
<dbReference type="PANTHER" id="PTHR33254">
    <property type="entry name" value="4-HYDROXY-4-METHYL-2-OXOGLUTARATE ALDOLASE 3-RELATED"/>
    <property type="match status" value="1"/>
</dbReference>
<dbReference type="NCBIfam" id="NF009134">
    <property type="entry name" value="PRK12487.1"/>
    <property type="match status" value="1"/>
</dbReference>